<dbReference type="STRING" id="1544798.LH29_11175"/>
<accession>A0A0D8JA82</accession>
<dbReference type="Pfam" id="PF09912">
    <property type="entry name" value="DUF2141"/>
    <property type="match status" value="1"/>
</dbReference>
<dbReference type="InterPro" id="IPR018673">
    <property type="entry name" value="DUF2141"/>
</dbReference>
<dbReference type="AlphaFoldDB" id="A0A0D8JA82"/>
<evidence type="ECO:0000313" key="1">
    <source>
        <dbReference type="EMBL" id="KJF43659.1"/>
    </source>
</evidence>
<gene>
    <name evidence="1" type="ORF">LH29_11175</name>
</gene>
<protein>
    <recommendedName>
        <fullName evidence="3">DUF2141 domain-containing protein</fullName>
    </recommendedName>
</protein>
<reference evidence="1 2" key="1">
    <citation type="submission" date="2014-09" db="EMBL/GenBank/DDBJ databases">
        <title>Draft Genome Sequence of Draconibacterium sp. JN14CK-3.</title>
        <authorList>
            <person name="Dong C."/>
            <person name="Lai Q."/>
            <person name="Shao Z."/>
        </authorList>
    </citation>
    <scope>NUCLEOTIDE SEQUENCE [LARGE SCALE GENOMIC DNA]</scope>
    <source>
        <strain evidence="1 2">JN14CK-3</strain>
    </source>
</reference>
<dbReference type="Proteomes" id="UP000032544">
    <property type="component" value="Unassembled WGS sequence"/>
</dbReference>
<sequence>MGWHVVDTFQIKGDTCSLTVNVTGLRNNKGFVMFALYNTDGSLPDEHYKNFYRLQSAEIANHSSKFTFKNLSAGKYAVNVLHDEDENQKIKKGVILPKEGIGFSNFEKIGPLNKPNYEKASFVVEGQKDIEIEIIYF</sequence>
<evidence type="ECO:0008006" key="3">
    <source>
        <dbReference type="Google" id="ProtNLM"/>
    </source>
</evidence>
<organism evidence="1 2">
    <name type="scientific">Draconibacterium sediminis</name>
    <dbReference type="NCBI Taxonomy" id="1544798"/>
    <lineage>
        <taxon>Bacteria</taxon>
        <taxon>Pseudomonadati</taxon>
        <taxon>Bacteroidota</taxon>
        <taxon>Bacteroidia</taxon>
        <taxon>Marinilabiliales</taxon>
        <taxon>Prolixibacteraceae</taxon>
        <taxon>Draconibacterium</taxon>
    </lineage>
</organism>
<dbReference type="EMBL" id="JRHC01000002">
    <property type="protein sequence ID" value="KJF43659.1"/>
    <property type="molecule type" value="Genomic_DNA"/>
</dbReference>
<proteinExistence type="predicted"/>
<name>A0A0D8JA82_9BACT</name>
<keyword evidence="2" id="KW-1185">Reference proteome</keyword>
<evidence type="ECO:0000313" key="2">
    <source>
        <dbReference type="Proteomes" id="UP000032544"/>
    </source>
</evidence>
<comment type="caution">
    <text evidence="1">The sequence shown here is derived from an EMBL/GenBank/DDBJ whole genome shotgun (WGS) entry which is preliminary data.</text>
</comment>